<evidence type="ECO:0000256" key="8">
    <source>
        <dbReference type="ARBA" id="ARBA00023277"/>
    </source>
</evidence>
<dbReference type="GO" id="GO:0030245">
    <property type="term" value="P:cellulose catabolic process"/>
    <property type="evidence" value="ECO:0007669"/>
    <property type="project" value="UniProtKB-KW"/>
</dbReference>
<dbReference type="VEuPathDB" id="FungiDB:An03g05330"/>
<dbReference type="Proteomes" id="UP000068243">
    <property type="component" value="Unassembled WGS sequence"/>
</dbReference>
<sequence length="214" mass="23049">MLKSSGGHSDGLLKSAFEMAMADIDDILGRLTIDEKISLVSGTDFWHTASVPRLGIPAIRVSDGPNGVREQNSSMENLQLAILVVKTAIGATWNTALVESLRQLQGQEAIAKGINRVPGRIFGTGYSHLLAALFPSATLGGYANSLYWVILMIVPGDLTTHAYLNDFYRPWLFWIDLMRYFFGASLGSVLHGVAVECSSSDLVVFDAPPGSTCG</sequence>
<proteinExistence type="inferred from homology"/>
<dbReference type="PANTHER" id="PTHR42715:SF27">
    <property type="entry name" value="BETA-GLUCOSIDASE-RELATED"/>
    <property type="match status" value="1"/>
</dbReference>
<dbReference type="InterPro" id="IPR050288">
    <property type="entry name" value="Cellulose_deg_GH3"/>
</dbReference>
<dbReference type="Gene3D" id="3.20.20.300">
    <property type="entry name" value="Glycoside hydrolase, family 3, N-terminal domain"/>
    <property type="match status" value="1"/>
</dbReference>
<evidence type="ECO:0000256" key="5">
    <source>
        <dbReference type="ARBA" id="ARBA00022801"/>
    </source>
</evidence>
<comment type="similarity">
    <text evidence="3">Belongs to the glycosyl hydrolase 3 family.</text>
</comment>
<evidence type="ECO:0000256" key="9">
    <source>
        <dbReference type="ARBA" id="ARBA00023295"/>
    </source>
</evidence>
<name>A0A100IR22_ASPNG</name>
<dbReference type="AlphaFoldDB" id="A0A100IR22"/>
<evidence type="ECO:0000256" key="4">
    <source>
        <dbReference type="ARBA" id="ARBA00012744"/>
    </source>
</evidence>
<evidence type="ECO:0000256" key="7">
    <source>
        <dbReference type="ARBA" id="ARBA00023180"/>
    </source>
</evidence>
<dbReference type="InterPro" id="IPR036962">
    <property type="entry name" value="Glyco_hydro_3_N_sf"/>
</dbReference>
<keyword evidence="9" id="KW-0326">Glycosidase</keyword>
<dbReference type="VEuPathDB" id="FungiDB:ASPNIDRAFT2_1158719"/>
<dbReference type="OrthoDB" id="4507955at2759"/>
<dbReference type="InterPro" id="IPR001764">
    <property type="entry name" value="Glyco_hydro_3_N"/>
</dbReference>
<keyword evidence="7" id="KW-0325">Glycoprotein</keyword>
<gene>
    <name evidence="11" type="ORF">ABL_08241</name>
</gene>
<evidence type="ECO:0000256" key="2">
    <source>
        <dbReference type="ARBA" id="ARBA00004987"/>
    </source>
</evidence>
<evidence type="ECO:0000256" key="1">
    <source>
        <dbReference type="ARBA" id="ARBA00000448"/>
    </source>
</evidence>
<dbReference type="VEuPathDB" id="FungiDB:ATCC64974_75020"/>
<accession>A0A100IR22</accession>
<dbReference type="EC" id="3.2.1.21" evidence="4"/>
<dbReference type="PRINTS" id="PR00133">
    <property type="entry name" value="GLHYDRLASE3"/>
</dbReference>
<protein>
    <recommendedName>
        <fullName evidence="4">beta-glucosidase</fullName>
        <ecNumber evidence="4">3.2.1.21</ecNumber>
    </recommendedName>
</protein>
<keyword evidence="6" id="KW-0136">Cellulose degradation</keyword>
<keyword evidence="8" id="KW-0119">Carbohydrate metabolism</keyword>
<organism evidence="11 12">
    <name type="scientific">Aspergillus niger</name>
    <dbReference type="NCBI Taxonomy" id="5061"/>
    <lineage>
        <taxon>Eukaryota</taxon>
        <taxon>Fungi</taxon>
        <taxon>Dikarya</taxon>
        <taxon>Ascomycota</taxon>
        <taxon>Pezizomycotina</taxon>
        <taxon>Eurotiomycetes</taxon>
        <taxon>Eurotiomycetidae</taxon>
        <taxon>Eurotiales</taxon>
        <taxon>Aspergillaceae</taxon>
        <taxon>Aspergillus</taxon>
        <taxon>Aspergillus subgen. Circumdati</taxon>
    </lineage>
</organism>
<evidence type="ECO:0000256" key="3">
    <source>
        <dbReference type="ARBA" id="ARBA00005336"/>
    </source>
</evidence>
<dbReference type="EMBL" id="BCMY01000017">
    <property type="protein sequence ID" value="GAQ45580.1"/>
    <property type="molecule type" value="Genomic_DNA"/>
</dbReference>
<dbReference type="InterPro" id="IPR017853">
    <property type="entry name" value="GH"/>
</dbReference>
<evidence type="ECO:0000256" key="10">
    <source>
        <dbReference type="ARBA" id="ARBA00023326"/>
    </source>
</evidence>
<evidence type="ECO:0000313" key="12">
    <source>
        <dbReference type="Proteomes" id="UP000068243"/>
    </source>
</evidence>
<evidence type="ECO:0000256" key="6">
    <source>
        <dbReference type="ARBA" id="ARBA00023001"/>
    </source>
</evidence>
<comment type="catalytic activity">
    <reaction evidence="1">
        <text>Hydrolysis of terminal, non-reducing beta-D-glucosyl residues with release of beta-D-glucose.</text>
        <dbReference type="EC" id="3.2.1.21"/>
    </reaction>
</comment>
<keyword evidence="10" id="KW-0624">Polysaccharide degradation</keyword>
<dbReference type="SUPFAM" id="SSF51445">
    <property type="entry name" value="(Trans)glycosidases"/>
    <property type="match status" value="1"/>
</dbReference>
<keyword evidence="5" id="KW-0378">Hydrolase</keyword>
<dbReference type="PANTHER" id="PTHR42715">
    <property type="entry name" value="BETA-GLUCOSIDASE"/>
    <property type="match status" value="1"/>
</dbReference>
<comment type="caution">
    <text evidence="11">The sequence shown here is derived from an EMBL/GenBank/DDBJ whole genome shotgun (WGS) entry which is preliminary data.</text>
</comment>
<dbReference type="VEuPathDB" id="FungiDB:M747DRAFT_295732"/>
<dbReference type="GO" id="GO:0008422">
    <property type="term" value="F:beta-glucosidase activity"/>
    <property type="evidence" value="ECO:0007669"/>
    <property type="project" value="UniProtKB-EC"/>
</dbReference>
<reference evidence="12" key="1">
    <citation type="journal article" date="2016" name="Genome Announc.">
        <title>Draft genome sequence of Aspergillus niger strain An76.</title>
        <authorList>
            <person name="Gong W."/>
            <person name="Cheng Z."/>
            <person name="Zhang H."/>
            <person name="Liu L."/>
            <person name="Gao P."/>
            <person name="Wang L."/>
        </authorList>
    </citation>
    <scope>NUCLEOTIDE SEQUENCE [LARGE SCALE GENOMIC DNA]</scope>
    <source>
        <strain evidence="12">An76</strain>
    </source>
</reference>
<comment type="pathway">
    <text evidence="2">Glycan metabolism; cellulose degradation.</text>
</comment>
<evidence type="ECO:0000313" key="11">
    <source>
        <dbReference type="EMBL" id="GAQ45580.1"/>
    </source>
</evidence>